<protein>
    <submittedName>
        <fullName evidence="1">Uncharacterized protein</fullName>
    </submittedName>
</protein>
<name>A0A1X0QL59_9MICR</name>
<dbReference type="AlphaFoldDB" id="A0A1X0QL59"/>
<accession>A0A1X0QL59</accession>
<dbReference type="VEuPathDB" id="MicrosporidiaDB:HERIO_1473"/>
<reference evidence="1 2" key="1">
    <citation type="journal article" date="2017" name="Environ. Microbiol.">
        <title>Decay of the glycolytic pathway and adaptation to intranuclear parasitism within Enterocytozoonidae microsporidia.</title>
        <authorList>
            <person name="Wiredu Boakye D."/>
            <person name="Jaroenlak P."/>
            <person name="Prachumwat A."/>
            <person name="Williams T.A."/>
            <person name="Bateman K.S."/>
            <person name="Itsathitphaisarn O."/>
            <person name="Sritunyalucksana K."/>
            <person name="Paszkiewicz K.H."/>
            <person name="Moore K.A."/>
            <person name="Stentiford G.D."/>
            <person name="Williams B.A."/>
        </authorList>
    </citation>
    <scope>NUCLEOTIDE SEQUENCE [LARGE SCALE GENOMIC DNA]</scope>
    <source>
        <strain evidence="2">canceri</strain>
    </source>
</reference>
<dbReference type="Proteomes" id="UP000192501">
    <property type="component" value="Unassembled WGS sequence"/>
</dbReference>
<sequence>MCPNNLVMKRVNKQSNNKENINIINEIEEIVSINNVKESKSKLDQYLKTIDVNVLVTNILEIINVIKNTPCFYYIKENIYSMCLVSLLKIHKMPNNSKVEIVNYLIGYGNDSKYFIDLFNNIMLHYDELSTFNVNGKSFNNYVLCRIIERIIEDKDLLKNIDFFKNFNLNNNFVDGLISNINSNITVLFILKYVSEWLDNVTIDLRNFKNDNVDISTLEPNYTLFKILKSCPTFYKFIVNDIDNIETMQKEYIYGLFGCDCIKTIVLTIYRRIFNYALKVDKKKLTNIKFIDAFSNVELHGIYKNVKKYPSIFVNIFKQVSSQRYLIYELKKTKSKFILENIDLIELNTSDKMEYFKYLLIILEVNKELELGVLTSNDINLLSKQFNKLPLILKYDISKLLYSYICSVKYDLNNKDVVNMLLYFNNIEIDMKELINLIKINSRKNTDHVYCNNLLILLNDRIDLVKDNYNLAKEIDPVLRYFIEKKLYLNVSGEIFNQLYFMEGKPKIIDMVVLGAINDSNYTSCLAKKMDDENIDIYLSYIYNLKYLNKNKINYNYIQKIINYNNNTLNRLLLDFIYTDLTTKNNLNGNFVNTNLKYFKNLLADDFEYVTAIFILALRNNMVIPVSVIPLIVIFVNCDYLYRNYLDTCVNSVAKSITIATNYIIDDIQSYSNNGFITNNYIVNIINRYTDILFIYNLYNHCGIKKLLSSLTDLFNTTPSRLLFYLYIVLKNIKGCSDKDRDKVFKYLEENVYDENSLNFISSVKVSYRKNRKQSLDVNLLFEYLN</sequence>
<evidence type="ECO:0000313" key="1">
    <source>
        <dbReference type="EMBL" id="ORE00513.1"/>
    </source>
</evidence>
<proteinExistence type="predicted"/>
<gene>
    <name evidence="1" type="ORF">A0H76_346</name>
</gene>
<dbReference type="VEuPathDB" id="MicrosporidiaDB:A0H76_346"/>
<evidence type="ECO:0000313" key="2">
    <source>
        <dbReference type="Proteomes" id="UP000192501"/>
    </source>
</evidence>
<comment type="caution">
    <text evidence="1">The sequence shown here is derived from an EMBL/GenBank/DDBJ whole genome shotgun (WGS) entry which is preliminary data.</text>
</comment>
<dbReference type="EMBL" id="LTAI01000013">
    <property type="protein sequence ID" value="ORE00513.1"/>
    <property type="molecule type" value="Genomic_DNA"/>
</dbReference>
<organism evidence="1 2">
    <name type="scientific">Hepatospora eriocheir</name>
    <dbReference type="NCBI Taxonomy" id="1081669"/>
    <lineage>
        <taxon>Eukaryota</taxon>
        <taxon>Fungi</taxon>
        <taxon>Fungi incertae sedis</taxon>
        <taxon>Microsporidia</taxon>
        <taxon>Hepatosporidae</taxon>
        <taxon>Hepatospora</taxon>
    </lineage>
</organism>